<dbReference type="EMBL" id="FNXE01000085">
    <property type="protein sequence ID" value="SEI04151.1"/>
    <property type="molecule type" value="Genomic_DNA"/>
</dbReference>
<dbReference type="AlphaFoldDB" id="A0A1H6MWJ0"/>
<protein>
    <submittedName>
        <fullName evidence="1">Uncharacterized protein</fullName>
    </submittedName>
</protein>
<evidence type="ECO:0000313" key="1">
    <source>
        <dbReference type="EMBL" id="SEI04151.1"/>
    </source>
</evidence>
<dbReference type="Proteomes" id="UP000199634">
    <property type="component" value="Unassembled WGS sequence"/>
</dbReference>
<dbReference type="RefSeq" id="WP_091102969.1">
    <property type="nucleotide sequence ID" value="NZ_FNXE01000085.1"/>
</dbReference>
<sequence length="166" mass="19674">MEKTKINILNIIFFVIVLCNESYSQNQNLNDIYKEISDTNRKEMSMMIDFLVKNEVDFTTNTDLKYLLDIVYEKNQTFFGLDKLYLKEKYNAEAYLFYSTSSHANTYIMICNDNDVVFLGKGNLKDNLSLLLKFTDRNIKSKCKIKFLQQISGIFTYMTEWNYKIN</sequence>
<reference evidence="2" key="1">
    <citation type="submission" date="2016-10" db="EMBL/GenBank/DDBJ databases">
        <authorList>
            <person name="Varghese N."/>
            <person name="Submissions S."/>
        </authorList>
    </citation>
    <scope>NUCLEOTIDE SEQUENCE [LARGE SCALE GENOMIC DNA]</scope>
    <source>
        <strain evidence="2">CGMCC 1.10825</strain>
    </source>
</reference>
<name>A0A1H6MWJ0_9FLAO</name>
<keyword evidence="2" id="KW-1185">Reference proteome</keyword>
<gene>
    <name evidence="1" type="ORF">SAMN02927937_02917</name>
</gene>
<accession>A0A1H6MWJ0</accession>
<organism evidence="1 2">
    <name type="scientific">Paenimyroides marinum</name>
    <dbReference type="NCBI Taxonomy" id="1159016"/>
    <lineage>
        <taxon>Bacteria</taxon>
        <taxon>Pseudomonadati</taxon>
        <taxon>Bacteroidota</taxon>
        <taxon>Flavobacteriia</taxon>
        <taxon>Flavobacteriales</taxon>
        <taxon>Flavobacteriaceae</taxon>
        <taxon>Paenimyroides</taxon>
    </lineage>
</organism>
<proteinExistence type="predicted"/>
<evidence type="ECO:0000313" key="2">
    <source>
        <dbReference type="Proteomes" id="UP000199634"/>
    </source>
</evidence>